<evidence type="ECO:0000313" key="2">
    <source>
        <dbReference type="Proteomes" id="UP001187682"/>
    </source>
</evidence>
<name>A0AAE8N7Q5_9PEZI</name>
<comment type="caution">
    <text evidence="1">The sequence shown here is derived from an EMBL/GenBank/DDBJ whole genome shotgun (WGS) entry which is preliminary data.</text>
</comment>
<evidence type="ECO:0008006" key="3">
    <source>
        <dbReference type="Google" id="ProtNLM"/>
    </source>
</evidence>
<gene>
    <name evidence="1" type="ORF">DNG_09107</name>
</gene>
<evidence type="ECO:0000313" key="1">
    <source>
        <dbReference type="EMBL" id="SPO06417.1"/>
    </source>
</evidence>
<sequence>MERLWFPDGQKRLGRSKSNQLIIITPPPPPPAERGIFRLPDELLLRIVKLATTWEPPTLDPWEQDRPSDKHLFFVSPSLVCRRFHRLVTPLMYDDLDICVSSADETHRPVLSLGALQNLQRTLTETPVLRQHTRMLQITVRAEHSDNPTVVNTLVDLVGLLTEMRSLTLFFPYQGTEGDLSLVRAAARHMAKLEDLTLFTGNECPDLGLVCEALSPLRHLHKFSYYPGSCQLEDSNSLRCSSSIKTLELSIFTGSAEDLHRFLAWPIRLEFFTLGNLFRHRHNPCLSLSVVASALAPHKSTLRHLSIGYLPIKGLEDFDLTGFENLEELTLSSWTTRSDFFMNGERLLAPRLRKFTWNFPVEEERGYGPLHEFKEPQAAWLRLFARAAVGAGLPLSLIYVDFYGVDNCGWSDNLPAIYPWDHIDRVADEVKGAGIEVVYPKPILTREDFFKWREEEGSIF</sequence>
<proteinExistence type="predicted"/>
<dbReference type="SUPFAM" id="SSF52047">
    <property type="entry name" value="RNI-like"/>
    <property type="match status" value="1"/>
</dbReference>
<protein>
    <recommendedName>
        <fullName evidence="3">F-box domain-containing protein</fullName>
    </recommendedName>
</protein>
<reference evidence="1" key="1">
    <citation type="submission" date="2018-03" db="EMBL/GenBank/DDBJ databases">
        <authorList>
            <person name="Guldener U."/>
        </authorList>
    </citation>
    <scope>NUCLEOTIDE SEQUENCE</scope>
</reference>
<dbReference type="InterPro" id="IPR032675">
    <property type="entry name" value="LRR_dom_sf"/>
</dbReference>
<dbReference type="Proteomes" id="UP001187682">
    <property type="component" value="Unassembled WGS sequence"/>
</dbReference>
<keyword evidence="2" id="KW-1185">Reference proteome</keyword>
<dbReference type="EMBL" id="ONZQ02000015">
    <property type="protein sequence ID" value="SPO06417.1"/>
    <property type="molecule type" value="Genomic_DNA"/>
</dbReference>
<dbReference type="AlphaFoldDB" id="A0AAE8N7Q5"/>
<dbReference type="Gene3D" id="3.80.10.10">
    <property type="entry name" value="Ribonuclease Inhibitor"/>
    <property type="match status" value="1"/>
</dbReference>
<accession>A0AAE8N7Q5</accession>
<organism evidence="1 2">
    <name type="scientific">Cephalotrichum gorgonifer</name>
    <dbReference type="NCBI Taxonomy" id="2041049"/>
    <lineage>
        <taxon>Eukaryota</taxon>
        <taxon>Fungi</taxon>
        <taxon>Dikarya</taxon>
        <taxon>Ascomycota</taxon>
        <taxon>Pezizomycotina</taxon>
        <taxon>Sordariomycetes</taxon>
        <taxon>Hypocreomycetidae</taxon>
        <taxon>Microascales</taxon>
        <taxon>Microascaceae</taxon>
        <taxon>Cephalotrichum</taxon>
    </lineage>
</organism>